<keyword evidence="1" id="KW-0175">Coiled coil</keyword>
<dbReference type="Pfam" id="PF05267">
    <property type="entry name" value="DUF725"/>
    <property type="match status" value="1"/>
</dbReference>
<dbReference type="VEuPathDB" id="VectorBase:ADAR2_009742"/>
<dbReference type="VEuPathDB" id="VectorBase:ADAC005433"/>
<evidence type="ECO:0000313" key="4">
    <source>
        <dbReference type="EMBL" id="ACI30204.1"/>
    </source>
</evidence>
<evidence type="ECO:0000256" key="1">
    <source>
        <dbReference type="SAM" id="Coils"/>
    </source>
</evidence>
<name>B6DE57_ANODA</name>
<evidence type="ECO:0000256" key="2">
    <source>
        <dbReference type="SAM" id="SignalP"/>
    </source>
</evidence>
<feature type="domain" description="Protein TsetseEP" evidence="3">
    <location>
        <begin position="105"/>
        <end position="222"/>
    </location>
</feature>
<proteinExistence type="evidence at transcript level"/>
<dbReference type="AlphaFoldDB" id="B6DE57"/>
<keyword evidence="2" id="KW-0732">Signal</keyword>
<feature type="signal peptide" evidence="2">
    <location>
        <begin position="1"/>
        <end position="19"/>
    </location>
</feature>
<dbReference type="InterPro" id="IPR007931">
    <property type="entry name" value="TsetseEP"/>
</dbReference>
<feature type="coiled-coil region" evidence="1">
    <location>
        <begin position="61"/>
        <end position="103"/>
    </location>
</feature>
<protein>
    <submittedName>
        <fullName evidence="4">Hypothetical conserved secreted protein</fullName>
    </submittedName>
</protein>
<sequence length="244" mass="26317">MKLLLVLGVVVAYLGQLHAGPVVADHSLVAISSTRNELFKEFDHLLNGIAKEAIDSLSSLQQNTEKQVASVETAIQDLETLYNDKVLKEISKYDGVLQELETKVSPCFGAVPEDIKKIVHGARGQAGVCAKNTIARVREIKKNVEAHIHFGLGKVQDIVAIGRQCIVDNKGILEQINCALESAPKAVSIVEEIVRDAATLIAESSQEVADISVHTEQCLAVAVQDAVGRFNDALKKVSECLGDE</sequence>
<dbReference type="EMBL" id="EU934426">
    <property type="protein sequence ID" value="ACI30204.1"/>
    <property type="molecule type" value="mRNA"/>
</dbReference>
<accession>B6DE57</accession>
<evidence type="ECO:0000259" key="3">
    <source>
        <dbReference type="Pfam" id="PF05267"/>
    </source>
</evidence>
<organism evidence="4">
    <name type="scientific">Anopheles darlingi</name>
    <name type="common">Mosquito</name>
    <dbReference type="NCBI Taxonomy" id="43151"/>
    <lineage>
        <taxon>Eukaryota</taxon>
        <taxon>Metazoa</taxon>
        <taxon>Ecdysozoa</taxon>
        <taxon>Arthropoda</taxon>
        <taxon>Hexapoda</taxon>
        <taxon>Insecta</taxon>
        <taxon>Pterygota</taxon>
        <taxon>Neoptera</taxon>
        <taxon>Endopterygota</taxon>
        <taxon>Diptera</taxon>
        <taxon>Nematocera</taxon>
        <taxon>Culicoidea</taxon>
        <taxon>Culicidae</taxon>
        <taxon>Anophelinae</taxon>
        <taxon>Anopheles</taxon>
    </lineage>
</organism>
<feature type="chain" id="PRO_5002841753" evidence="2">
    <location>
        <begin position="20"/>
        <end position="244"/>
    </location>
</feature>
<reference evidence="4" key="1">
    <citation type="journal article" date="2009" name="BMC Genomics">
        <title>The salivary gland transcriptome of the neotropical malaria vector Anopheles darlingi reveals accelerated evolution of genes relevant to hematophagy.</title>
        <authorList>
            <person name="Calvo E."/>
            <person name="Pham V.M."/>
            <person name="Marinotti O."/>
            <person name="Andersen J.F."/>
            <person name="Ribeiro J.M.C."/>
        </authorList>
    </citation>
    <scope>NUCLEOTIDE SEQUENCE</scope>
    <source>
        <tissue evidence="4">Salivary glands</tissue>
    </source>
</reference>